<evidence type="ECO:0000313" key="3">
    <source>
        <dbReference type="RefSeq" id="XP_027202213.1"/>
    </source>
</evidence>
<organism evidence="2 3">
    <name type="scientific">Dermatophagoides pteronyssinus</name>
    <name type="common">European house dust mite</name>
    <dbReference type="NCBI Taxonomy" id="6956"/>
    <lineage>
        <taxon>Eukaryota</taxon>
        <taxon>Metazoa</taxon>
        <taxon>Ecdysozoa</taxon>
        <taxon>Arthropoda</taxon>
        <taxon>Chelicerata</taxon>
        <taxon>Arachnida</taxon>
        <taxon>Acari</taxon>
        <taxon>Acariformes</taxon>
        <taxon>Sarcoptiformes</taxon>
        <taxon>Astigmata</taxon>
        <taxon>Psoroptidia</taxon>
        <taxon>Analgoidea</taxon>
        <taxon>Pyroglyphidae</taxon>
        <taxon>Dermatophagoidinae</taxon>
        <taxon>Dermatophagoides</taxon>
    </lineage>
</organism>
<keyword evidence="2" id="KW-1185">Reference proteome</keyword>
<evidence type="ECO:0000256" key="1">
    <source>
        <dbReference type="SAM" id="Coils"/>
    </source>
</evidence>
<protein>
    <submittedName>
        <fullName evidence="3">Protein hook-like</fullName>
    </submittedName>
</protein>
<dbReference type="KEGG" id="dpte:113796174"/>
<keyword evidence="1" id="KW-0175">Coiled coil</keyword>
<dbReference type="RefSeq" id="XP_027202213.1">
    <property type="nucleotide sequence ID" value="XM_027346412.1"/>
</dbReference>
<sequence length="209" mass="24868">MYENFAVDNKKYVETLKIEKNKLVTKKKDLEKQISDLKSMKSAEIEKELHVSKDKKQELNQEITMLQKLIEDKETELSSLLKHKEEIDLNFQKNLDQLSSIKKKLEELESAIEEFKKSLKVANEKQLEKVALQEKIHTKISCLKATSQKFEKEKSNLLTKRDQLNKLKQYKLDLISDIFQQWQNLNFDDIVRDLEKDKERKEELQIIQT</sequence>
<dbReference type="AlphaFoldDB" id="A0A6P6Y9T2"/>
<proteinExistence type="predicted"/>
<evidence type="ECO:0000313" key="2">
    <source>
        <dbReference type="Proteomes" id="UP000515146"/>
    </source>
</evidence>
<accession>A0A6P6Y9T2</accession>
<dbReference type="Proteomes" id="UP000515146">
    <property type="component" value="Unplaced"/>
</dbReference>
<gene>
    <name evidence="3" type="primary">LOC113796174</name>
</gene>
<reference evidence="3" key="1">
    <citation type="submission" date="2025-08" db="UniProtKB">
        <authorList>
            <consortium name="RefSeq"/>
        </authorList>
    </citation>
    <scope>IDENTIFICATION</scope>
    <source>
        <strain evidence="3">Airmid</strain>
    </source>
</reference>
<feature type="coiled-coil region" evidence="1">
    <location>
        <begin position="13"/>
        <end position="167"/>
    </location>
</feature>
<name>A0A6P6Y9T2_DERPT</name>
<dbReference type="InParanoid" id="A0A6P6Y9T2"/>